<protein>
    <submittedName>
        <fullName evidence="2">Uroporphyrinogen-III synthase</fullName>
    </submittedName>
</protein>
<dbReference type="AlphaFoldDB" id="A0A967E6N8"/>
<dbReference type="Gene3D" id="3.40.50.10090">
    <property type="match status" value="2"/>
</dbReference>
<evidence type="ECO:0000259" key="1">
    <source>
        <dbReference type="Pfam" id="PF02602"/>
    </source>
</evidence>
<proteinExistence type="predicted"/>
<accession>A0A967E6N8</accession>
<dbReference type="GO" id="GO:0005829">
    <property type="term" value="C:cytosol"/>
    <property type="evidence" value="ECO:0007669"/>
    <property type="project" value="TreeGrafter"/>
</dbReference>
<reference evidence="2" key="1">
    <citation type="submission" date="2020-03" db="EMBL/GenBank/DDBJ databases">
        <title>Psychroflexus Maritimus sp. nov., isolate from marine sediment.</title>
        <authorList>
            <person name="Zhong Y.-L."/>
        </authorList>
    </citation>
    <scope>NUCLEOTIDE SEQUENCE</scope>
    <source>
        <strain evidence="2">C1</strain>
    </source>
</reference>
<dbReference type="Pfam" id="PF02602">
    <property type="entry name" value="HEM4"/>
    <property type="match status" value="1"/>
</dbReference>
<feature type="domain" description="Tetrapyrrole biosynthesis uroporphyrinogen III synthase" evidence="1">
    <location>
        <begin position="20"/>
        <end position="209"/>
    </location>
</feature>
<dbReference type="PANTHER" id="PTHR12390:SF0">
    <property type="entry name" value="UROPORPHYRINOGEN-III SYNTHASE"/>
    <property type="match status" value="1"/>
</dbReference>
<dbReference type="GO" id="GO:0006780">
    <property type="term" value="P:uroporphyrinogen III biosynthetic process"/>
    <property type="evidence" value="ECO:0007669"/>
    <property type="project" value="InterPro"/>
</dbReference>
<dbReference type="InterPro" id="IPR036108">
    <property type="entry name" value="4pyrrol_syn_uPrphyn_synt_sf"/>
</dbReference>
<dbReference type="RefSeq" id="WP_166400204.1">
    <property type="nucleotide sequence ID" value="NZ_JAANAS010000048.1"/>
</dbReference>
<keyword evidence="3" id="KW-1185">Reference proteome</keyword>
<sequence>MPSVLSTKMLTPAQKNLILNLDFSLVEYNAIQTTPLSEINHLKNQRFENAIITSQKSVKIINELKLDFKQVFCVGKKTQQALQDLGYKVVEVTNYGQDLAEIISTNYAHLSFNFFCGKLRNEAIPNQLKQHQISFTEHQLYETKLNPKKFEREFEAILFFSPSAVRSFFNQNKAQHSQLICIGSTTAQEAKKISKNVHIAKTTSIESCIVKLNELFLK</sequence>
<comment type="caution">
    <text evidence="2">The sequence shown here is derived from an EMBL/GenBank/DDBJ whole genome shotgun (WGS) entry which is preliminary data.</text>
</comment>
<evidence type="ECO:0000313" key="3">
    <source>
        <dbReference type="Proteomes" id="UP000643701"/>
    </source>
</evidence>
<evidence type="ECO:0000313" key="2">
    <source>
        <dbReference type="EMBL" id="NGZ89946.1"/>
    </source>
</evidence>
<organism evidence="2 3">
    <name type="scientific">Psychroflexus maritimus</name>
    <dbReference type="NCBI Taxonomy" id="2714865"/>
    <lineage>
        <taxon>Bacteria</taxon>
        <taxon>Pseudomonadati</taxon>
        <taxon>Bacteroidota</taxon>
        <taxon>Flavobacteriia</taxon>
        <taxon>Flavobacteriales</taxon>
        <taxon>Flavobacteriaceae</taxon>
        <taxon>Psychroflexus</taxon>
    </lineage>
</organism>
<dbReference type="PANTHER" id="PTHR12390">
    <property type="entry name" value="UROPORPHYRINOGEN III SYNTHASE"/>
    <property type="match status" value="1"/>
</dbReference>
<dbReference type="EMBL" id="JAANAS010000048">
    <property type="protein sequence ID" value="NGZ89946.1"/>
    <property type="molecule type" value="Genomic_DNA"/>
</dbReference>
<dbReference type="CDD" id="cd06578">
    <property type="entry name" value="HemD"/>
    <property type="match status" value="1"/>
</dbReference>
<dbReference type="SUPFAM" id="SSF69618">
    <property type="entry name" value="HemD-like"/>
    <property type="match status" value="1"/>
</dbReference>
<dbReference type="InterPro" id="IPR003754">
    <property type="entry name" value="4pyrrol_synth_uPrphyn_synth"/>
</dbReference>
<name>A0A967E6N8_9FLAO</name>
<dbReference type="Proteomes" id="UP000643701">
    <property type="component" value="Unassembled WGS sequence"/>
</dbReference>
<gene>
    <name evidence="2" type="ORF">G7034_06735</name>
</gene>
<dbReference type="GO" id="GO:0004852">
    <property type="term" value="F:uroporphyrinogen-III synthase activity"/>
    <property type="evidence" value="ECO:0007669"/>
    <property type="project" value="InterPro"/>
</dbReference>
<dbReference type="InterPro" id="IPR039793">
    <property type="entry name" value="UROS/Hem4"/>
</dbReference>